<dbReference type="AlphaFoldDB" id="A0A2A4X3A8"/>
<evidence type="ECO:0000256" key="1">
    <source>
        <dbReference type="ARBA" id="ARBA00004533"/>
    </source>
</evidence>
<dbReference type="PROSITE" id="PS51007">
    <property type="entry name" value="CYTC"/>
    <property type="match status" value="2"/>
</dbReference>
<evidence type="ECO:0000313" key="24">
    <source>
        <dbReference type="EMBL" id="PCI76994.1"/>
    </source>
</evidence>
<evidence type="ECO:0000256" key="20">
    <source>
        <dbReference type="PIRSR" id="PIRSR000006-1"/>
    </source>
</evidence>
<dbReference type="InterPro" id="IPR038414">
    <property type="entry name" value="CcoP_N_sf"/>
</dbReference>
<evidence type="ECO:0000256" key="17">
    <source>
        <dbReference type="ARBA" id="ARBA00023065"/>
    </source>
</evidence>
<keyword evidence="17 19" id="KW-0406">Ion transport</keyword>
<dbReference type="Proteomes" id="UP000218767">
    <property type="component" value="Unassembled WGS sequence"/>
</dbReference>
<dbReference type="GO" id="GO:0020037">
    <property type="term" value="F:heme binding"/>
    <property type="evidence" value="ECO:0007669"/>
    <property type="project" value="InterPro"/>
</dbReference>
<feature type="binding site" description="covalent" evidence="21">
    <location>
        <position position="149"/>
    </location>
    <ligand>
        <name>heme c</name>
        <dbReference type="ChEBI" id="CHEBI:61717"/>
        <label>1</label>
    </ligand>
</feature>
<dbReference type="Pfam" id="PF13442">
    <property type="entry name" value="Cytochrome_CBB3"/>
    <property type="match status" value="2"/>
</dbReference>
<dbReference type="PANTHER" id="PTHR33751">
    <property type="entry name" value="CBB3-TYPE CYTOCHROME C OXIDASE SUBUNIT FIXP"/>
    <property type="match status" value="1"/>
</dbReference>
<sequence length="296" mass="32644">MKTTMADLPTGFWSGWIIVLTCVSLATLVWLIFSVYFAPSANEHPEAEPVWDNDLREGSNAPPLWWFWMLLAALVFSLIYLMLYPGLGSYKGLLNWSHGKRIVESYETYDTSFQEIRADIASKNLAEIQNDLDLMQAAERIFKRECSACHGPDARGQASLFPNLMDIDWQWGSSAEQIEQTIRGGRVANMLAWQSILGDENINQVADYVADMGDSAAADHPGQVIYQQNCVACHGVDGAGNPLLGAPNLADNIWLYGGDIETIKASIAAGRGGVMPAFNKRLDDAQIKLLVAMLAR</sequence>
<proteinExistence type="inferred from homology"/>
<evidence type="ECO:0000256" key="8">
    <source>
        <dbReference type="ARBA" id="ARBA00022660"/>
    </source>
</evidence>
<evidence type="ECO:0000256" key="14">
    <source>
        <dbReference type="ARBA" id="ARBA00022989"/>
    </source>
</evidence>
<dbReference type="Gene3D" id="6.10.280.130">
    <property type="match status" value="1"/>
</dbReference>
<organism evidence="24 25">
    <name type="scientific">SAR86 cluster bacterium</name>
    <dbReference type="NCBI Taxonomy" id="2030880"/>
    <lineage>
        <taxon>Bacteria</taxon>
        <taxon>Pseudomonadati</taxon>
        <taxon>Pseudomonadota</taxon>
        <taxon>Gammaproteobacteria</taxon>
        <taxon>SAR86 cluster</taxon>
    </lineage>
</organism>
<dbReference type="Gene3D" id="1.10.760.10">
    <property type="entry name" value="Cytochrome c-like domain"/>
    <property type="match status" value="2"/>
</dbReference>
<keyword evidence="10 19" id="KW-0479">Metal-binding</keyword>
<feature type="binding site" description="axial binding residue" evidence="20">
    <location>
        <position position="150"/>
    </location>
    <ligand>
        <name>heme c</name>
        <dbReference type="ChEBI" id="CHEBI:61717"/>
        <label>1</label>
    </ligand>
    <ligandPart>
        <name>Fe</name>
        <dbReference type="ChEBI" id="CHEBI:18248"/>
    </ligandPart>
</feature>
<protein>
    <recommendedName>
        <fullName evidence="19">Cbb3-type cytochrome c oxidase subunit</fullName>
    </recommendedName>
</protein>
<comment type="subunit">
    <text evidence="19">Component of the cbb3-type cytochrome c oxidase.</text>
</comment>
<keyword evidence="16 19" id="KW-0408">Iron</keyword>
<feature type="binding site" description="axial binding residue" evidence="20">
    <location>
        <position position="190"/>
    </location>
    <ligand>
        <name>heme c</name>
        <dbReference type="ChEBI" id="CHEBI:61717"/>
        <label>2</label>
    </ligand>
    <ligandPart>
        <name>Fe</name>
        <dbReference type="ChEBI" id="CHEBI:18248"/>
    </ligandPart>
</feature>
<feature type="binding site" description="axial binding residue" evidence="20">
    <location>
        <position position="234"/>
    </location>
    <ligand>
        <name>heme c</name>
        <dbReference type="ChEBI" id="CHEBI:61717"/>
        <label>2</label>
    </ligand>
    <ligandPart>
        <name>Fe</name>
        <dbReference type="ChEBI" id="CHEBI:18248"/>
    </ligandPart>
</feature>
<feature type="transmembrane region" description="Helical" evidence="22">
    <location>
        <begin position="65"/>
        <end position="84"/>
    </location>
</feature>
<dbReference type="GO" id="GO:0009055">
    <property type="term" value="F:electron transfer activity"/>
    <property type="evidence" value="ECO:0007669"/>
    <property type="project" value="InterPro"/>
</dbReference>
<keyword evidence="12 19" id="KW-0375">Hydrogen ion transport</keyword>
<evidence type="ECO:0000256" key="22">
    <source>
        <dbReference type="SAM" id="Phobius"/>
    </source>
</evidence>
<evidence type="ECO:0000256" key="15">
    <source>
        <dbReference type="ARBA" id="ARBA00023002"/>
    </source>
</evidence>
<comment type="caution">
    <text evidence="24">The sequence shown here is derived from an EMBL/GenBank/DDBJ whole genome shotgun (WGS) entry which is preliminary data.</text>
</comment>
<dbReference type="InterPro" id="IPR050597">
    <property type="entry name" value="Cytochrome_c_Oxidase_Subunit"/>
</dbReference>
<dbReference type="Pfam" id="PF14715">
    <property type="entry name" value="FixP_N"/>
    <property type="match status" value="1"/>
</dbReference>
<name>A0A2A4X3A8_9GAMM</name>
<evidence type="ECO:0000256" key="12">
    <source>
        <dbReference type="ARBA" id="ARBA00022781"/>
    </source>
</evidence>
<evidence type="ECO:0000256" key="2">
    <source>
        <dbReference type="ARBA" id="ARBA00004673"/>
    </source>
</evidence>
<evidence type="ECO:0000256" key="6">
    <source>
        <dbReference type="ARBA" id="ARBA00022519"/>
    </source>
</evidence>
<feature type="transmembrane region" description="Helical" evidence="22">
    <location>
        <begin position="12"/>
        <end position="38"/>
    </location>
</feature>
<evidence type="ECO:0000256" key="9">
    <source>
        <dbReference type="ARBA" id="ARBA00022692"/>
    </source>
</evidence>
<keyword evidence="8 19" id="KW-0679">Respiratory chain</keyword>
<keyword evidence="13 19" id="KW-0249">Electron transport</keyword>
<keyword evidence="18 19" id="KW-0472">Membrane</keyword>
<keyword evidence="14 22" id="KW-1133">Transmembrane helix</keyword>
<dbReference type="GO" id="GO:0006119">
    <property type="term" value="P:oxidative phosphorylation"/>
    <property type="evidence" value="ECO:0007669"/>
    <property type="project" value="UniProtKB-UniPathway"/>
</dbReference>
<keyword evidence="7 19" id="KW-0349">Heme</keyword>
<comment type="subcellular location">
    <subcellularLocation>
        <location evidence="1 19">Cell inner membrane</location>
    </subcellularLocation>
</comment>
<evidence type="ECO:0000256" key="3">
    <source>
        <dbReference type="ARBA" id="ARBA00006113"/>
    </source>
</evidence>
<dbReference type="PIRSF" id="PIRSF000006">
    <property type="entry name" value="Cbb3-Cox_fixP"/>
    <property type="match status" value="1"/>
</dbReference>
<keyword evidence="4 19" id="KW-0813">Transport</keyword>
<keyword evidence="15 19" id="KW-0560">Oxidoreductase</keyword>
<evidence type="ECO:0000256" key="21">
    <source>
        <dbReference type="PIRSR" id="PIRSR000006-2"/>
    </source>
</evidence>
<keyword evidence="5 19" id="KW-1003">Cell membrane</keyword>
<evidence type="ECO:0000256" key="19">
    <source>
        <dbReference type="PIRNR" id="PIRNR000006"/>
    </source>
</evidence>
<evidence type="ECO:0000256" key="18">
    <source>
        <dbReference type="ARBA" id="ARBA00023136"/>
    </source>
</evidence>
<evidence type="ECO:0000256" key="7">
    <source>
        <dbReference type="ARBA" id="ARBA00022617"/>
    </source>
</evidence>
<feature type="binding site" description="covalent" evidence="21">
    <location>
        <position position="233"/>
    </location>
    <ligand>
        <name>heme c</name>
        <dbReference type="ChEBI" id="CHEBI:61717"/>
        <label>2</label>
    </ligand>
</feature>
<feature type="domain" description="Cytochrome c" evidence="23">
    <location>
        <begin position="133"/>
        <end position="213"/>
    </location>
</feature>
<dbReference type="PANTHER" id="PTHR33751:SF1">
    <property type="entry name" value="CBB3-TYPE CYTOCHROME C OXIDASE SUBUNIT FIXP"/>
    <property type="match status" value="1"/>
</dbReference>
<gene>
    <name evidence="24" type="primary">ccoP</name>
    <name evidence="24" type="ORF">COB20_09285</name>
</gene>
<dbReference type="GO" id="GO:1902600">
    <property type="term" value="P:proton transmembrane transport"/>
    <property type="evidence" value="ECO:0007669"/>
    <property type="project" value="UniProtKB-KW"/>
</dbReference>
<comment type="cofactor">
    <cofactor evidence="19 21">
        <name>heme c</name>
        <dbReference type="ChEBI" id="CHEBI:61717"/>
    </cofactor>
    <text evidence="19 21">Binds 2 heme C groups per subunit.</text>
</comment>
<dbReference type="UniPathway" id="UPA00705"/>
<accession>A0A2A4X3A8</accession>
<dbReference type="GO" id="GO:0046872">
    <property type="term" value="F:metal ion binding"/>
    <property type="evidence" value="ECO:0007669"/>
    <property type="project" value="UniProtKB-KW"/>
</dbReference>
<evidence type="ECO:0000313" key="25">
    <source>
        <dbReference type="Proteomes" id="UP000218767"/>
    </source>
</evidence>
<comment type="similarity">
    <text evidence="3 19">Belongs to the CcoP / FixP family.</text>
</comment>
<evidence type="ECO:0000256" key="4">
    <source>
        <dbReference type="ARBA" id="ARBA00022448"/>
    </source>
</evidence>
<evidence type="ECO:0000256" key="10">
    <source>
        <dbReference type="ARBA" id="ARBA00022723"/>
    </source>
</evidence>
<feature type="binding site" description="covalent" evidence="21">
    <location>
        <position position="230"/>
    </location>
    <ligand>
        <name>heme c</name>
        <dbReference type="ChEBI" id="CHEBI:61717"/>
        <label>2</label>
    </ligand>
</feature>
<evidence type="ECO:0000256" key="11">
    <source>
        <dbReference type="ARBA" id="ARBA00022737"/>
    </source>
</evidence>
<evidence type="ECO:0000259" key="23">
    <source>
        <dbReference type="PROSITE" id="PS51007"/>
    </source>
</evidence>
<dbReference type="SUPFAM" id="SSF46626">
    <property type="entry name" value="Cytochrome c"/>
    <property type="match status" value="2"/>
</dbReference>
<dbReference type="InterPro" id="IPR036909">
    <property type="entry name" value="Cyt_c-like_dom_sf"/>
</dbReference>
<dbReference type="InterPro" id="IPR004678">
    <property type="entry name" value="Cyt_c_oxidase_cbb3_su3"/>
</dbReference>
<dbReference type="GO" id="GO:0005886">
    <property type="term" value="C:plasma membrane"/>
    <property type="evidence" value="ECO:0007669"/>
    <property type="project" value="UniProtKB-SubCell"/>
</dbReference>
<keyword evidence="11" id="KW-0677">Repeat</keyword>
<keyword evidence="9 22" id="KW-0812">Transmembrane</keyword>
<comment type="pathway">
    <text evidence="2 19">Energy metabolism; oxidative phosphorylation.</text>
</comment>
<dbReference type="InterPro" id="IPR032858">
    <property type="entry name" value="CcoP_N"/>
</dbReference>
<feature type="domain" description="Cytochrome c" evidence="23">
    <location>
        <begin position="217"/>
        <end position="296"/>
    </location>
</feature>
<feature type="binding site" description="covalent" evidence="21">
    <location>
        <position position="146"/>
    </location>
    <ligand>
        <name>heme c</name>
        <dbReference type="ChEBI" id="CHEBI:61717"/>
        <label>1</label>
    </ligand>
</feature>
<dbReference type="NCBIfam" id="TIGR00782">
    <property type="entry name" value="ccoP"/>
    <property type="match status" value="1"/>
</dbReference>
<dbReference type="EMBL" id="NVUL01000050">
    <property type="protein sequence ID" value="PCI76994.1"/>
    <property type="molecule type" value="Genomic_DNA"/>
</dbReference>
<feature type="binding site" description="axial binding residue" evidence="20">
    <location>
        <position position="275"/>
    </location>
    <ligand>
        <name>heme c</name>
        <dbReference type="ChEBI" id="CHEBI:61717"/>
        <label>1</label>
    </ligand>
    <ligandPart>
        <name>Fe</name>
        <dbReference type="ChEBI" id="CHEBI:18248"/>
    </ligandPart>
</feature>
<dbReference type="InterPro" id="IPR009056">
    <property type="entry name" value="Cyt_c-like_dom"/>
</dbReference>
<reference evidence="25" key="1">
    <citation type="submission" date="2017-08" db="EMBL/GenBank/DDBJ databases">
        <title>A dynamic microbial community with high functional redundancy inhabits the cold, oxic subseafloor aquifer.</title>
        <authorList>
            <person name="Tully B.J."/>
            <person name="Wheat C.G."/>
            <person name="Glazer B.T."/>
            <person name="Huber J.A."/>
        </authorList>
    </citation>
    <scope>NUCLEOTIDE SEQUENCE [LARGE SCALE GENOMIC DNA]</scope>
</reference>
<evidence type="ECO:0000256" key="16">
    <source>
        <dbReference type="ARBA" id="ARBA00023004"/>
    </source>
</evidence>
<evidence type="ECO:0000256" key="5">
    <source>
        <dbReference type="ARBA" id="ARBA00022475"/>
    </source>
</evidence>
<keyword evidence="6 19" id="KW-0997">Cell inner membrane</keyword>
<comment type="function">
    <text evidence="19">C-type cytochrome. Part of the cbb3-type cytochrome c oxidase complex.</text>
</comment>
<evidence type="ECO:0000256" key="13">
    <source>
        <dbReference type="ARBA" id="ARBA00022982"/>
    </source>
</evidence>
<dbReference type="GO" id="GO:0016491">
    <property type="term" value="F:oxidoreductase activity"/>
    <property type="evidence" value="ECO:0007669"/>
    <property type="project" value="UniProtKB-KW"/>
</dbReference>